<feature type="binding site" evidence="1">
    <location>
        <position position="134"/>
    </location>
    <ligand>
        <name>substrate</name>
    </ligand>
</feature>
<feature type="binding site" evidence="1">
    <location>
        <begin position="202"/>
        <end position="205"/>
    </location>
    <ligand>
        <name>ATP</name>
        <dbReference type="ChEBI" id="CHEBI:30616"/>
    </ligand>
</feature>
<comment type="function">
    <text evidence="1">Catalyzes a mechanistically unusual reaction, the ATP-dependent insertion of CO2 between the N7 and N8 nitrogen atoms of 7,8-diaminopelargonic acid (DAPA, also called 7,8-diammoniononanoate) to form a ureido ring.</text>
</comment>
<dbReference type="Pfam" id="PF13500">
    <property type="entry name" value="AAA_26"/>
    <property type="match status" value="1"/>
</dbReference>
<dbReference type="GO" id="GO:0005829">
    <property type="term" value="C:cytosol"/>
    <property type="evidence" value="ECO:0007669"/>
    <property type="project" value="TreeGrafter"/>
</dbReference>
<feature type="binding site" evidence="1">
    <location>
        <position position="143"/>
    </location>
    <ligand>
        <name>ATP</name>
        <dbReference type="ChEBI" id="CHEBI:30616"/>
    </ligand>
</feature>
<dbReference type="GO" id="GO:0005524">
    <property type="term" value="F:ATP binding"/>
    <property type="evidence" value="ECO:0007669"/>
    <property type="project" value="UniProtKB-UniRule"/>
</dbReference>
<keyword evidence="1" id="KW-0547">Nucleotide-binding</keyword>
<keyword evidence="1" id="KW-0067">ATP-binding</keyword>
<reference evidence="3 4" key="1">
    <citation type="submission" date="2016-10" db="EMBL/GenBank/DDBJ databases">
        <authorList>
            <person name="de Groot N.N."/>
        </authorList>
    </citation>
    <scope>NUCLEOTIDE SEQUENCE [LARGE SCALE GENOMIC DNA]</scope>
    <source>
        <strain evidence="3 4">DSM 44215</strain>
    </source>
</reference>
<dbReference type="Gene3D" id="3.40.50.300">
    <property type="entry name" value="P-loop containing nucleotide triphosphate hydrolases"/>
    <property type="match status" value="2"/>
</dbReference>
<gene>
    <name evidence="1" type="primary">bioD</name>
    <name evidence="3" type="ORF">SAMN04488548_134947</name>
</gene>
<feature type="binding site" evidence="1">
    <location>
        <position position="143"/>
    </location>
    <ligand>
        <name>Mg(2+)</name>
        <dbReference type="ChEBI" id="CHEBI:18420"/>
    </ligand>
</feature>
<name>A0A1H2I8E6_9ACTN</name>
<dbReference type="SUPFAM" id="SSF52540">
    <property type="entry name" value="P-loop containing nucleoside triphosphate hydrolases"/>
    <property type="match status" value="1"/>
</dbReference>
<comment type="subunit">
    <text evidence="1">Homodimer.</text>
</comment>
<feature type="binding site" evidence="1">
    <location>
        <position position="26"/>
    </location>
    <ligand>
        <name>Mg(2+)</name>
        <dbReference type="ChEBI" id="CHEBI:18420"/>
    </ligand>
</feature>
<feature type="binding site" evidence="1">
    <location>
        <position position="202"/>
    </location>
    <ligand>
        <name>Mg(2+)</name>
        <dbReference type="ChEBI" id="CHEBI:18420"/>
    </ligand>
</feature>
<dbReference type="AlphaFoldDB" id="A0A1H2I8E6"/>
<dbReference type="STRING" id="158898.SAMN04488548_134947"/>
<comment type="catalytic activity">
    <reaction evidence="1">
        <text>(7R,8S)-7,8-diammoniononanoate + CO2 + ATP = (4R,5S)-dethiobiotin + ADP + phosphate + 3 H(+)</text>
        <dbReference type="Rhea" id="RHEA:15805"/>
        <dbReference type="ChEBI" id="CHEBI:15378"/>
        <dbReference type="ChEBI" id="CHEBI:16526"/>
        <dbReference type="ChEBI" id="CHEBI:30616"/>
        <dbReference type="ChEBI" id="CHEBI:43474"/>
        <dbReference type="ChEBI" id="CHEBI:149469"/>
        <dbReference type="ChEBI" id="CHEBI:149473"/>
        <dbReference type="ChEBI" id="CHEBI:456216"/>
        <dbReference type="EC" id="6.3.3.3"/>
    </reaction>
</comment>
<dbReference type="PANTHER" id="PTHR43210">
    <property type="entry name" value="DETHIOBIOTIN SYNTHETASE"/>
    <property type="match status" value="1"/>
</dbReference>
<dbReference type="CDD" id="cd03109">
    <property type="entry name" value="DTBS"/>
    <property type="match status" value="1"/>
</dbReference>
<dbReference type="Proteomes" id="UP000183180">
    <property type="component" value="Unassembled WGS sequence"/>
</dbReference>
<feature type="region of interest" description="Disordered" evidence="2">
    <location>
        <begin position="54"/>
        <end position="76"/>
    </location>
</feature>
<dbReference type="GO" id="GO:0009102">
    <property type="term" value="P:biotin biosynthetic process"/>
    <property type="evidence" value="ECO:0007669"/>
    <property type="project" value="UniProtKB-UniRule"/>
</dbReference>
<dbReference type="InterPro" id="IPR027417">
    <property type="entry name" value="P-loop_NTPase"/>
</dbReference>
<feature type="binding site" evidence="1">
    <location>
        <begin position="22"/>
        <end position="27"/>
    </location>
    <ligand>
        <name>ATP</name>
        <dbReference type="ChEBI" id="CHEBI:30616"/>
    </ligand>
</feature>
<protein>
    <recommendedName>
        <fullName evidence="1">ATP-dependent dethiobiotin synthetase BioD</fullName>
        <ecNumber evidence="1">6.3.3.3</ecNumber>
    </recommendedName>
    <alternativeName>
        <fullName evidence="1">DTB synthetase</fullName>
        <shortName evidence="1">DTBS</shortName>
    </alternativeName>
    <alternativeName>
        <fullName evidence="1">Dethiobiotin synthase</fullName>
    </alternativeName>
</protein>
<feature type="region of interest" description="Disordered" evidence="2">
    <location>
        <begin position="104"/>
        <end position="123"/>
    </location>
</feature>
<dbReference type="PANTHER" id="PTHR43210:SF5">
    <property type="entry name" value="DETHIOBIOTIN SYNTHETASE"/>
    <property type="match status" value="1"/>
</dbReference>
<keyword evidence="1" id="KW-0479">Metal-binding</keyword>
<dbReference type="EMBL" id="FNLM01000034">
    <property type="protein sequence ID" value="SDU40397.1"/>
    <property type="molecule type" value="Genomic_DNA"/>
</dbReference>
<keyword evidence="1" id="KW-0436">Ligase</keyword>
<evidence type="ECO:0000313" key="4">
    <source>
        <dbReference type="Proteomes" id="UP000183180"/>
    </source>
</evidence>
<organism evidence="3 4">
    <name type="scientific">Gordonia westfalica</name>
    <dbReference type="NCBI Taxonomy" id="158898"/>
    <lineage>
        <taxon>Bacteria</taxon>
        <taxon>Bacillati</taxon>
        <taxon>Actinomycetota</taxon>
        <taxon>Actinomycetes</taxon>
        <taxon>Mycobacteriales</taxon>
        <taxon>Gordoniaceae</taxon>
        <taxon>Gordonia</taxon>
    </lineage>
</organism>
<feature type="active site" evidence="1">
    <location>
        <position position="130"/>
    </location>
</feature>
<evidence type="ECO:0000256" key="1">
    <source>
        <dbReference type="HAMAP-Rule" id="MF_00336"/>
    </source>
</evidence>
<comment type="cofactor">
    <cofactor evidence="1">
        <name>Mg(2+)</name>
        <dbReference type="ChEBI" id="CHEBI:18420"/>
    </cofactor>
</comment>
<evidence type="ECO:0000313" key="3">
    <source>
        <dbReference type="EMBL" id="SDU40397.1"/>
    </source>
</evidence>
<accession>A0A1H2I8E6</accession>
<keyword evidence="1" id="KW-0093">Biotin biosynthesis</keyword>
<comment type="caution">
    <text evidence="1">Lacks conserved residue(s) required for the propagation of feature annotation.</text>
</comment>
<comment type="similarity">
    <text evidence="1">Belongs to the dethiobiotin synthetase family.</text>
</comment>
<dbReference type="InterPro" id="IPR004472">
    <property type="entry name" value="DTB_synth_BioD"/>
</dbReference>
<keyword evidence="1" id="KW-0963">Cytoplasm</keyword>
<keyword evidence="1" id="KW-0460">Magnesium</keyword>
<dbReference type="HAMAP" id="MF_00336">
    <property type="entry name" value="BioD"/>
    <property type="match status" value="1"/>
</dbReference>
<dbReference type="GO" id="GO:0004141">
    <property type="term" value="F:dethiobiotin synthase activity"/>
    <property type="evidence" value="ECO:0007669"/>
    <property type="project" value="UniProtKB-UniRule"/>
</dbReference>
<comment type="subcellular location">
    <subcellularLocation>
        <location evidence="1">Cytoplasm</location>
    </subcellularLocation>
</comment>
<comment type="pathway">
    <text evidence="1">Cofactor biosynthesis; biotin biosynthesis; biotin from 7,8-diaminononanoate: step 1/2.</text>
</comment>
<proteinExistence type="inferred from homology"/>
<sequence>MTSPTPPPARGRVLAVTGTSTDVGKTVVTAALAAASSLPEVRGAHAAAPSLPEVRGAQATSHEGPATGPPRAAPSLPEVRGVHAAAPSLPEVRGALAAAPSLPEVRGAQATSHEGPATGPPRAATVAVCKPVQTGVAPTEPGDLAEVARLVGDVTTVESYRYPEPLAPDTAARRAGMPLADPAVIVRTVDDLAATHDLTLVEGAGGVLVRLGESATILDIAAETLAPGTDDGVVIVVAPGLGALNHAELTVNAVRARGLRPAGLVIGWWPPDPDLAMRCNRSDLPRITGVPVIGVLPAGAAALGPEEFRRVAPTWFDPEWLAGSSTSRPASLARTP</sequence>
<evidence type="ECO:0000256" key="2">
    <source>
        <dbReference type="SAM" id="MobiDB-lite"/>
    </source>
</evidence>
<dbReference type="GO" id="GO:0000287">
    <property type="term" value="F:magnesium ion binding"/>
    <property type="evidence" value="ECO:0007669"/>
    <property type="project" value="UniProtKB-UniRule"/>
</dbReference>
<dbReference type="UniPathway" id="UPA00078">
    <property type="reaction ID" value="UER00161"/>
</dbReference>
<dbReference type="EC" id="6.3.3.3" evidence="1"/>